<dbReference type="Gene3D" id="3.20.20.140">
    <property type="entry name" value="Metal-dependent hydrolases"/>
    <property type="match status" value="1"/>
</dbReference>
<dbReference type="InterPro" id="IPR015991">
    <property type="entry name" value="TatD/YcfH-like"/>
</dbReference>
<feature type="binding site" evidence="3">
    <location>
        <position position="162"/>
    </location>
    <ligand>
        <name>a divalent metal cation</name>
        <dbReference type="ChEBI" id="CHEBI:60240"/>
        <label>2</label>
    </ligand>
</feature>
<evidence type="ECO:0000256" key="3">
    <source>
        <dbReference type="PIRSR" id="PIRSR005902-1"/>
    </source>
</evidence>
<dbReference type="GO" id="GO:0016788">
    <property type="term" value="F:hydrolase activity, acting on ester bonds"/>
    <property type="evidence" value="ECO:0007669"/>
    <property type="project" value="InterPro"/>
</dbReference>
<feature type="binding site" evidence="3">
    <location>
        <position position="13"/>
    </location>
    <ligand>
        <name>a divalent metal cation</name>
        <dbReference type="ChEBI" id="CHEBI:60240"/>
        <label>1</label>
    </ligand>
</feature>
<dbReference type="PIRSF" id="PIRSF005902">
    <property type="entry name" value="DNase_TatD"/>
    <property type="match status" value="1"/>
</dbReference>
<dbReference type="SUPFAM" id="SSF51556">
    <property type="entry name" value="Metallo-dependent hydrolases"/>
    <property type="match status" value="1"/>
</dbReference>
<evidence type="ECO:0000256" key="1">
    <source>
        <dbReference type="ARBA" id="ARBA00022723"/>
    </source>
</evidence>
<dbReference type="AlphaFoldDB" id="A0A2Z4Y2P1"/>
<feature type="binding site" evidence="3">
    <location>
        <position position="134"/>
    </location>
    <ligand>
        <name>a divalent metal cation</name>
        <dbReference type="ChEBI" id="CHEBI:60240"/>
        <label>2</label>
    </ligand>
</feature>
<reference evidence="4 5" key="1">
    <citation type="submission" date="2018-05" db="EMBL/GenBank/DDBJ databases">
        <title>A metagenomic window into the 2 km-deep terrestrial subsurface aquifer revealed taxonomically and functionally diverse microbial community comprising novel uncultured bacterial lineages.</title>
        <authorList>
            <person name="Kadnikov V.V."/>
            <person name="Mardanov A.V."/>
            <person name="Beletsky A.V."/>
            <person name="Banks D."/>
            <person name="Pimenov N.V."/>
            <person name="Frank Y.A."/>
            <person name="Karnachuk O.V."/>
            <person name="Ravin N.V."/>
        </authorList>
    </citation>
    <scope>NUCLEOTIDE SEQUENCE [LARGE SCALE GENOMIC DNA]</scope>
    <source>
        <strain evidence="4">BY</strain>
    </source>
</reference>
<dbReference type="EMBL" id="CP030759">
    <property type="protein sequence ID" value="AXA35229.1"/>
    <property type="molecule type" value="Genomic_DNA"/>
</dbReference>
<dbReference type="FunFam" id="3.20.20.140:FF:000005">
    <property type="entry name" value="TatD family hydrolase"/>
    <property type="match status" value="1"/>
</dbReference>
<dbReference type="CDD" id="cd01310">
    <property type="entry name" value="TatD_DNAse"/>
    <property type="match status" value="1"/>
</dbReference>
<dbReference type="PANTHER" id="PTHR46124:SF2">
    <property type="entry name" value="D-AMINOACYL-TRNA DEACYLASE"/>
    <property type="match status" value="1"/>
</dbReference>
<feature type="binding site" evidence="3">
    <location>
        <position position="212"/>
    </location>
    <ligand>
        <name>a divalent metal cation</name>
        <dbReference type="ChEBI" id="CHEBI:60240"/>
        <label>1</label>
    </ligand>
</feature>
<protein>
    <submittedName>
        <fullName evidence="4">Deoxyribonuclease YcfH</fullName>
    </submittedName>
</protein>
<feature type="binding site" evidence="3">
    <location>
        <position position="98"/>
    </location>
    <ligand>
        <name>a divalent metal cation</name>
        <dbReference type="ChEBI" id="CHEBI:60240"/>
        <label>1</label>
    </ligand>
</feature>
<evidence type="ECO:0000313" key="5">
    <source>
        <dbReference type="Proteomes" id="UP000262583"/>
    </source>
</evidence>
<dbReference type="GO" id="GO:0005829">
    <property type="term" value="C:cytosol"/>
    <property type="evidence" value="ECO:0007669"/>
    <property type="project" value="TreeGrafter"/>
</dbReference>
<accession>A0A2Z4Y2P1</accession>
<dbReference type="Pfam" id="PF01026">
    <property type="entry name" value="TatD_DNase"/>
    <property type="match status" value="1"/>
</dbReference>
<dbReference type="InterPro" id="IPR032466">
    <property type="entry name" value="Metal_Hydrolase"/>
</dbReference>
<dbReference type="GO" id="GO:0004536">
    <property type="term" value="F:DNA nuclease activity"/>
    <property type="evidence" value="ECO:0007669"/>
    <property type="project" value="InterPro"/>
</dbReference>
<dbReference type="GO" id="GO:0046872">
    <property type="term" value="F:metal ion binding"/>
    <property type="evidence" value="ECO:0007669"/>
    <property type="project" value="UniProtKB-KW"/>
</dbReference>
<dbReference type="KEGG" id="schv:BRCON_0452"/>
<proteinExistence type="predicted"/>
<keyword evidence="1 3" id="KW-0479">Metal-binding</keyword>
<sequence length="269" mass="30082">MSLHPLLWDTHAHLQDSEFADDFDEVLGRALVSGVQRIVLIGETIENSKLALGRAQAHEALLATVGIHPHHAQEFCEQSLNALRDLVRASKKVVGIGEIGLDYHYDFAPRDQQIRAFIAQFQLATELGLPVVIHCREAYSEMLEILPQDEAPSSTPPRGVMHCFFGTQAQAEEFIRRGFLLGVGGAVTFKKTVKLQEIVRTVPLESLVLETDAPYMAPVPYRGKRNEPAYLRLVAERIAQLRAIPVEEVARTTTENALRLFRRVDASRL</sequence>
<organism evidence="4 5">
    <name type="scientific">Sumerlaea chitinivorans</name>
    <dbReference type="NCBI Taxonomy" id="2250252"/>
    <lineage>
        <taxon>Bacteria</taxon>
        <taxon>Candidatus Sumerlaeota</taxon>
        <taxon>Candidatus Sumerlaeia</taxon>
        <taxon>Candidatus Sumerlaeales</taxon>
        <taxon>Candidatus Sumerlaeaceae</taxon>
        <taxon>Candidatus Sumerlaea</taxon>
    </lineage>
</organism>
<dbReference type="NCBIfam" id="TIGR00010">
    <property type="entry name" value="YchF/TatD family DNA exonuclease"/>
    <property type="match status" value="1"/>
</dbReference>
<evidence type="ECO:0000256" key="2">
    <source>
        <dbReference type="ARBA" id="ARBA00022801"/>
    </source>
</evidence>
<gene>
    <name evidence="4" type="ORF">BRCON_0452</name>
</gene>
<evidence type="ECO:0000313" key="4">
    <source>
        <dbReference type="EMBL" id="AXA35229.1"/>
    </source>
</evidence>
<keyword evidence="2" id="KW-0378">Hydrolase</keyword>
<dbReference type="PANTHER" id="PTHR46124">
    <property type="entry name" value="D-AMINOACYL-TRNA DEACYLASE"/>
    <property type="match status" value="1"/>
</dbReference>
<dbReference type="Proteomes" id="UP000262583">
    <property type="component" value="Chromosome"/>
</dbReference>
<dbReference type="InterPro" id="IPR001130">
    <property type="entry name" value="TatD-like"/>
</dbReference>
<feature type="binding site" evidence="3">
    <location>
        <position position="11"/>
    </location>
    <ligand>
        <name>a divalent metal cation</name>
        <dbReference type="ChEBI" id="CHEBI:60240"/>
        <label>1</label>
    </ligand>
</feature>
<name>A0A2Z4Y2P1_SUMC1</name>